<dbReference type="InterPro" id="IPR058624">
    <property type="entry name" value="MdtA-like_HH"/>
</dbReference>
<dbReference type="PANTHER" id="PTHR30158:SF10">
    <property type="entry name" value="CATION EFFLUX PUMP"/>
    <property type="match status" value="1"/>
</dbReference>
<dbReference type="PANTHER" id="PTHR30158">
    <property type="entry name" value="ACRA/E-RELATED COMPONENT OF DRUG EFFLUX TRANSPORTER"/>
    <property type="match status" value="1"/>
</dbReference>
<comment type="similarity">
    <text evidence="1">Belongs to the membrane fusion protein (MFP) (TC 8.A.1) family.</text>
</comment>
<reference evidence="6" key="1">
    <citation type="journal article" date="2022" name="Toxins">
        <title>Genomic Analysis of Sphingopyxis sp. USTB-05 for Biodegrading Cyanobacterial Hepatotoxins.</title>
        <authorList>
            <person name="Liu C."/>
            <person name="Xu Q."/>
            <person name="Zhao Z."/>
            <person name="Zhang H."/>
            <person name="Liu X."/>
            <person name="Yin C."/>
            <person name="Liu Y."/>
            <person name="Yan H."/>
        </authorList>
    </citation>
    <scope>NUCLEOTIDE SEQUENCE</scope>
    <source>
        <strain evidence="6">NBD5</strain>
    </source>
</reference>
<evidence type="ECO:0000313" key="6">
    <source>
        <dbReference type="EMBL" id="USI72407.1"/>
    </source>
</evidence>
<sequence length="399" mass="42967">MSRTAYSAALLLCVAACHKQQPPAAPPAPTVSVAQPLQRDVVNWDEYIGHFEAPQSVDLRARVTGVVTKILFRDGQDVRAGQPLFVIDPRPYEAQLRQAEAQVASSRATLINAQAVEARSAQLVQAQAVSREELENNQAQTRTARANLQSAEAQLYNARLNLGFTTVRAPVAGRVSSRRVSLGDQVTSGDTLLTTVVSLDPIWFTFDGAESFYLKYLRQAQEGQRKSSRVAPNPVDIQLSDESGYRWHGHMAFVDNAVDPAAGTIRAHAVVANPDHFLTPGLFGRARLLGSGTYRAMLVPDEVISADQSRKVVYVLGRDGKVVQRPVEVGPEVMGLRAVRDGLAPTDLVVLDGLGGLQPGMKVQSRRTTIKPRSADSGPQVPQVTVPEPSAATLSGQGA</sequence>
<dbReference type="Gene3D" id="2.40.50.100">
    <property type="match status" value="1"/>
</dbReference>
<dbReference type="Pfam" id="PF25876">
    <property type="entry name" value="HH_MFP_RND"/>
    <property type="match status" value="1"/>
</dbReference>
<evidence type="ECO:0000256" key="2">
    <source>
        <dbReference type="SAM" id="MobiDB-lite"/>
    </source>
</evidence>
<dbReference type="InterPro" id="IPR006143">
    <property type="entry name" value="RND_pump_MFP"/>
</dbReference>
<dbReference type="EMBL" id="CP084930">
    <property type="protein sequence ID" value="USI72407.1"/>
    <property type="molecule type" value="Genomic_DNA"/>
</dbReference>
<evidence type="ECO:0000256" key="1">
    <source>
        <dbReference type="ARBA" id="ARBA00009477"/>
    </source>
</evidence>
<dbReference type="Gene3D" id="2.40.420.20">
    <property type="match status" value="1"/>
</dbReference>
<keyword evidence="7" id="KW-1185">Reference proteome</keyword>
<accession>A0ABY4X6B6</accession>
<dbReference type="Gene3D" id="1.10.287.470">
    <property type="entry name" value="Helix hairpin bin"/>
    <property type="match status" value="1"/>
</dbReference>
<feature type="domain" description="Multidrug resistance protein MdtA-like barrel-sandwich hybrid" evidence="4">
    <location>
        <begin position="56"/>
        <end position="197"/>
    </location>
</feature>
<dbReference type="Pfam" id="PF25944">
    <property type="entry name" value="Beta-barrel_RND"/>
    <property type="match status" value="1"/>
</dbReference>
<evidence type="ECO:0000259" key="5">
    <source>
        <dbReference type="Pfam" id="PF25944"/>
    </source>
</evidence>
<gene>
    <name evidence="6" type="ORF">LHA26_14075</name>
</gene>
<dbReference type="Proteomes" id="UP001056937">
    <property type="component" value="Chromosome 1"/>
</dbReference>
<dbReference type="InterPro" id="IPR058625">
    <property type="entry name" value="MdtA-like_BSH"/>
</dbReference>
<dbReference type="Gene3D" id="2.40.30.170">
    <property type="match status" value="1"/>
</dbReference>
<dbReference type="InterPro" id="IPR058626">
    <property type="entry name" value="MdtA-like_b-barrel"/>
</dbReference>
<evidence type="ECO:0000259" key="4">
    <source>
        <dbReference type="Pfam" id="PF25917"/>
    </source>
</evidence>
<feature type="region of interest" description="Disordered" evidence="2">
    <location>
        <begin position="362"/>
        <end position="399"/>
    </location>
</feature>
<evidence type="ECO:0000313" key="7">
    <source>
        <dbReference type="Proteomes" id="UP001056937"/>
    </source>
</evidence>
<proteinExistence type="inferred from homology"/>
<organism evidence="6 7">
    <name type="scientific">Sphingomonas morindae</name>
    <dbReference type="NCBI Taxonomy" id="1541170"/>
    <lineage>
        <taxon>Bacteria</taxon>
        <taxon>Pseudomonadati</taxon>
        <taxon>Pseudomonadota</taxon>
        <taxon>Alphaproteobacteria</taxon>
        <taxon>Sphingomonadales</taxon>
        <taxon>Sphingomonadaceae</taxon>
        <taxon>Sphingomonas</taxon>
    </lineage>
</organism>
<dbReference type="RefSeq" id="WP_252166216.1">
    <property type="nucleotide sequence ID" value="NZ_CP084930.1"/>
</dbReference>
<feature type="domain" description="Multidrug resistance protein MdtA-like beta-barrel" evidence="5">
    <location>
        <begin position="219"/>
        <end position="288"/>
    </location>
</feature>
<dbReference type="NCBIfam" id="TIGR01730">
    <property type="entry name" value="RND_mfp"/>
    <property type="match status" value="1"/>
</dbReference>
<protein>
    <submittedName>
        <fullName evidence="6">Efflux RND transporter periplasmic adaptor subunit</fullName>
    </submittedName>
</protein>
<evidence type="ECO:0000259" key="3">
    <source>
        <dbReference type="Pfam" id="PF25876"/>
    </source>
</evidence>
<feature type="domain" description="Multidrug resistance protein MdtA-like alpha-helical hairpin" evidence="3">
    <location>
        <begin position="95"/>
        <end position="165"/>
    </location>
</feature>
<dbReference type="SUPFAM" id="SSF111369">
    <property type="entry name" value="HlyD-like secretion proteins"/>
    <property type="match status" value="1"/>
</dbReference>
<name>A0ABY4X6B6_9SPHN</name>
<dbReference type="Pfam" id="PF25917">
    <property type="entry name" value="BSH_RND"/>
    <property type="match status" value="1"/>
</dbReference>